<dbReference type="AlphaFoldDB" id="A0A9P0H8U9"/>
<keyword evidence="5 8" id="KW-0472">Membrane</keyword>
<feature type="transmembrane region" description="Helical" evidence="8">
    <location>
        <begin position="190"/>
        <end position="210"/>
    </location>
</feature>
<dbReference type="OrthoDB" id="8183114at2759"/>
<sequence>MGSVVISLSHTTILFVIALICCQFCTLIDTVSDFFKSSSKLLVSIKHPLSFKKSINIEKLVDAVSQLISTSAEINGIYTHQLLIVVLMCYVSITSHLYYIYLNASSNIALKHFYIPGDCLMILYRFFLIWRTIHSATSISYKSKEFNVLLYQLMIEDTTNDFLHNEKLKLHIAMKREVVFTACGFFKLDYTLLHSMIASVTTYLVILIQFGEPVN</sequence>
<keyword evidence="10" id="KW-1185">Reference proteome</keyword>
<gene>
    <name evidence="9" type="ORF">NEZAVI_LOCUS7347</name>
</gene>
<evidence type="ECO:0000256" key="5">
    <source>
        <dbReference type="ARBA" id="ARBA00023136"/>
    </source>
</evidence>
<evidence type="ECO:0000256" key="7">
    <source>
        <dbReference type="ARBA" id="ARBA00023224"/>
    </source>
</evidence>
<comment type="subcellular location">
    <subcellularLocation>
        <location evidence="1">Cell membrane</location>
        <topology evidence="1">Multi-pass membrane protein</topology>
    </subcellularLocation>
</comment>
<dbReference type="PANTHER" id="PTHR21143">
    <property type="entry name" value="INVERTEBRATE GUSTATORY RECEPTOR"/>
    <property type="match status" value="1"/>
</dbReference>
<dbReference type="GO" id="GO:0050909">
    <property type="term" value="P:sensory perception of taste"/>
    <property type="evidence" value="ECO:0007669"/>
    <property type="project" value="InterPro"/>
</dbReference>
<evidence type="ECO:0000313" key="9">
    <source>
        <dbReference type="EMBL" id="CAH1397546.1"/>
    </source>
</evidence>
<evidence type="ECO:0000256" key="6">
    <source>
        <dbReference type="ARBA" id="ARBA00023170"/>
    </source>
</evidence>
<dbReference type="GO" id="GO:0030424">
    <property type="term" value="C:axon"/>
    <property type="evidence" value="ECO:0007669"/>
    <property type="project" value="TreeGrafter"/>
</dbReference>
<dbReference type="Proteomes" id="UP001152798">
    <property type="component" value="Chromosome 3"/>
</dbReference>
<dbReference type="GO" id="GO:0007165">
    <property type="term" value="P:signal transduction"/>
    <property type="evidence" value="ECO:0007669"/>
    <property type="project" value="UniProtKB-KW"/>
</dbReference>
<dbReference type="Pfam" id="PF08395">
    <property type="entry name" value="7tm_7"/>
    <property type="match status" value="1"/>
</dbReference>
<evidence type="ECO:0000256" key="8">
    <source>
        <dbReference type="SAM" id="Phobius"/>
    </source>
</evidence>
<dbReference type="GO" id="GO:0007635">
    <property type="term" value="P:chemosensory behavior"/>
    <property type="evidence" value="ECO:0007669"/>
    <property type="project" value="TreeGrafter"/>
</dbReference>
<keyword evidence="6" id="KW-0675">Receptor</keyword>
<accession>A0A9P0H8U9</accession>
<feature type="transmembrane region" description="Helical" evidence="8">
    <location>
        <begin position="82"/>
        <end position="101"/>
    </location>
</feature>
<dbReference type="PANTHER" id="PTHR21143:SF133">
    <property type="entry name" value="GUSTATORY AND PHEROMONE RECEPTOR 32A-RELATED"/>
    <property type="match status" value="1"/>
</dbReference>
<dbReference type="GO" id="GO:0043025">
    <property type="term" value="C:neuronal cell body"/>
    <property type="evidence" value="ECO:0007669"/>
    <property type="project" value="TreeGrafter"/>
</dbReference>
<proteinExistence type="predicted"/>
<evidence type="ECO:0000256" key="2">
    <source>
        <dbReference type="ARBA" id="ARBA00022475"/>
    </source>
</evidence>
<dbReference type="GO" id="GO:0005886">
    <property type="term" value="C:plasma membrane"/>
    <property type="evidence" value="ECO:0007669"/>
    <property type="project" value="UniProtKB-SubCell"/>
</dbReference>
<organism evidence="9 10">
    <name type="scientific">Nezara viridula</name>
    <name type="common">Southern green stink bug</name>
    <name type="synonym">Cimex viridulus</name>
    <dbReference type="NCBI Taxonomy" id="85310"/>
    <lineage>
        <taxon>Eukaryota</taxon>
        <taxon>Metazoa</taxon>
        <taxon>Ecdysozoa</taxon>
        <taxon>Arthropoda</taxon>
        <taxon>Hexapoda</taxon>
        <taxon>Insecta</taxon>
        <taxon>Pterygota</taxon>
        <taxon>Neoptera</taxon>
        <taxon>Paraneoptera</taxon>
        <taxon>Hemiptera</taxon>
        <taxon>Heteroptera</taxon>
        <taxon>Panheteroptera</taxon>
        <taxon>Pentatomomorpha</taxon>
        <taxon>Pentatomoidea</taxon>
        <taxon>Pentatomidae</taxon>
        <taxon>Pentatominae</taxon>
        <taxon>Nezara</taxon>
    </lineage>
</organism>
<name>A0A9P0H8U9_NEZVI</name>
<dbReference type="GO" id="GO:0030425">
    <property type="term" value="C:dendrite"/>
    <property type="evidence" value="ECO:0007669"/>
    <property type="project" value="TreeGrafter"/>
</dbReference>
<protein>
    <recommendedName>
        <fullName evidence="11">Gustatory receptor</fullName>
    </recommendedName>
</protein>
<evidence type="ECO:0000256" key="1">
    <source>
        <dbReference type="ARBA" id="ARBA00004651"/>
    </source>
</evidence>
<keyword evidence="3 8" id="KW-0812">Transmembrane</keyword>
<evidence type="ECO:0000256" key="4">
    <source>
        <dbReference type="ARBA" id="ARBA00022989"/>
    </source>
</evidence>
<feature type="transmembrane region" description="Helical" evidence="8">
    <location>
        <begin position="12"/>
        <end position="31"/>
    </location>
</feature>
<reference evidence="9" key="1">
    <citation type="submission" date="2022-01" db="EMBL/GenBank/DDBJ databases">
        <authorList>
            <person name="King R."/>
        </authorList>
    </citation>
    <scope>NUCLEOTIDE SEQUENCE</scope>
</reference>
<evidence type="ECO:0000256" key="3">
    <source>
        <dbReference type="ARBA" id="ARBA00022692"/>
    </source>
</evidence>
<keyword evidence="2" id="KW-1003">Cell membrane</keyword>
<keyword evidence="4 8" id="KW-1133">Transmembrane helix</keyword>
<evidence type="ECO:0008006" key="11">
    <source>
        <dbReference type="Google" id="ProtNLM"/>
    </source>
</evidence>
<evidence type="ECO:0000313" key="10">
    <source>
        <dbReference type="Proteomes" id="UP001152798"/>
    </source>
</evidence>
<dbReference type="InterPro" id="IPR013604">
    <property type="entry name" value="7TM_chemorcpt"/>
</dbReference>
<dbReference type="EMBL" id="OV725079">
    <property type="protein sequence ID" value="CAH1397546.1"/>
    <property type="molecule type" value="Genomic_DNA"/>
</dbReference>
<dbReference type="GO" id="GO:0008049">
    <property type="term" value="P:male courtship behavior"/>
    <property type="evidence" value="ECO:0007669"/>
    <property type="project" value="TreeGrafter"/>
</dbReference>
<keyword evidence="7" id="KW-0807">Transducer</keyword>